<protein>
    <submittedName>
        <fullName evidence="1">Uncharacterized protein</fullName>
    </submittedName>
</protein>
<dbReference type="Proteomes" id="UP001222282">
    <property type="component" value="Chromosome"/>
</dbReference>
<sequence length="117" mass="12295">MTAQVKALATPVLKEAVNGVLHVGKLEGSAHAVVPPPPGLAVGDLVSLRVATSMGNDFQERIVVTAAEIGKPLTFAIPKHVFEKNLVSDASAKIDYSVTKMSQPPETSPALTVKLER</sequence>
<name>A0ABY7Z9D7_9PSED</name>
<dbReference type="EMBL" id="CP101655">
    <property type="protein sequence ID" value="WDR36274.1"/>
    <property type="molecule type" value="Genomic_DNA"/>
</dbReference>
<proteinExistence type="predicted"/>
<evidence type="ECO:0000313" key="2">
    <source>
        <dbReference type="Proteomes" id="UP001222282"/>
    </source>
</evidence>
<reference evidence="1 2" key="1">
    <citation type="submission" date="2022-07" db="EMBL/GenBank/DDBJ databases">
        <authorList>
            <person name="Abrouk D."/>
            <person name="Moenne-Loccoz Y."/>
            <person name="Todorovic I."/>
            <person name="Raicevic V."/>
            <person name="Jovicic-Petrovic J."/>
        </authorList>
    </citation>
    <scope>NUCLEOTIDE SEQUENCE [LARGE SCALE GENOMIC DNA]</scope>
    <source>
        <strain evidence="2">IT-P374</strain>
    </source>
</reference>
<evidence type="ECO:0000313" key="1">
    <source>
        <dbReference type="EMBL" id="WDR36274.1"/>
    </source>
</evidence>
<keyword evidence="2" id="KW-1185">Reference proteome</keyword>
<organism evidence="1 2">
    <name type="scientific">Pseudomonas serboccidentalis</name>
    <dbReference type="NCBI Taxonomy" id="2964670"/>
    <lineage>
        <taxon>Bacteria</taxon>
        <taxon>Pseudomonadati</taxon>
        <taxon>Pseudomonadota</taxon>
        <taxon>Gammaproteobacteria</taxon>
        <taxon>Pseudomonadales</taxon>
        <taxon>Pseudomonadaceae</taxon>
        <taxon>Pseudomonas</taxon>
    </lineage>
</organism>
<accession>A0ABY7Z9D7</accession>
<dbReference type="RefSeq" id="WP_274658432.1">
    <property type="nucleotide sequence ID" value="NZ_CP101655.1"/>
</dbReference>
<gene>
    <name evidence="1" type="ORF">NN484_00740</name>
</gene>